<reference evidence="1" key="1">
    <citation type="submission" date="2014-09" db="EMBL/GenBank/DDBJ databases">
        <authorList>
            <person name="Magalhaes I.L.F."/>
            <person name="Oliveira U."/>
            <person name="Santos F.R."/>
            <person name="Vidigal T.H.D.A."/>
            <person name="Brescovit A.D."/>
            <person name="Santos A.J."/>
        </authorList>
    </citation>
    <scope>NUCLEOTIDE SEQUENCE</scope>
    <source>
        <tissue evidence="1">Shoot tissue taken approximately 20 cm above the soil surface</tissue>
    </source>
</reference>
<proteinExistence type="predicted"/>
<sequence length="25" mass="2559">MATSMVGSSQILNCLCAFAGGIQKK</sequence>
<organism evidence="1">
    <name type="scientific">Arundo donax</name>
    <name type="common">Giant reed</name>
    <name type="synonym">Donax arundinaceus</name>
    <dbReference type="NCBI Taxonomy" id="35708"/>
    <lineage>
        <taxon>Eukaryota</taxon>
        <taxon>Viridiplantae</taxon>
        <taxon>Streptophyta</taxon>
        <taxon>Embryophyta</taxon>
        <taxon>Tracheophyta</taxon>
        <taxon>Spermatophyta</taxon>
        <taxon>Magnoliopsida</taxon>
        <taxon>Liliopsida</taxon>
        <taxon>Poales</taxon>
        <taxon>Poaceae</taxon>
        <taxon>PACMAD clade</taxon>
        <taxon>Arundinoideae</taxon>
        <taxon>Arundineae</taxon>
        <taxon>Arundo</taxon>
    </lineage>
</organism>
<dbReference type="AlphaFoldDB" id="A0A0A8Z712"/>
<evidence type="ECO:0000313" key="1">
    <source>
        <dbReference type="EMBL" id="JAD30612.1"/>
    </source>
</evidence>
<name>A0A0A8Z712_ARUDO</name>
<protein>
    <submittedName>
        <fullName evidence="1">Uncharacterized protein</fullName>
    </submittedName>
</protein>
<accession>A0A0A8Z712</accession>
<dbReference type="EMBL" id="GBRH01267283">
    <property type="protein sequence ID" value="JAD30612.1"/>
    <property type="molecule type" value="Transcribed_RNA"/>
</dbReference>
<reference evidence="1" key="2">
    <citation type="journal article" date="2015" name="Data Brief">
        <title>Shoot transcriptome of the giant reed, Arundo donax.</title>
        <authorList>
            <person name="Barrero R.A."/>
            <person name="Guerrero F.D."/>
            <person name="Moolhuijzen P."/>
            <person name="Goolsby J.A."/>
            <person name="Tidwell J."/>
            <person name="Bellgard S.E."/>
            <person name="Bellgard M.I."/>
        </authorList>
    </citation>
    <scope>NUCLEOTIDE SEQUENCE</scope>
    <source>
        <tissue evidence="1">Shoot tissue taken approximately 20 cm above the soil surface</tissue>
    </source>
</reference>